<reference evidence="1 2" key="1">
    <citation type="submission" date="2019-07" db="EMBL/GenBank/DDBJ databases">
        <title>Genome sequencing of 100 strains of the haloalkaliphilic chemolithoautotrophic sulfur-oxidizing bacterium Thioalkalivibrio.</title>
        <authorList>
            <person name="Muyzer G."/>
        </authorList>
    </citation>
    <scope>NUCLEOTIDE SEQUENCE [LARGE SCALE GENOMIC DNA]</scope>
    <source>
        <strain evidence="1 2">ASO4-4</strain>
    </source>
</reference>
<organism evidence="1 2">
    <name type="scientific">Desulfobotulus alkaliphilus</name>
    <dbReference type="NCBI Taxonomy" id="622671"/>
    <lineage>
        <taxon>Bacteria</taxon>
        <taxon>Pseudomonadati</taxon>
        <taxon>Thermodesulfobacteriota</taxon>
        <taxon>Desulfobacteria</taxon>
        <taxon>Desulfobacterales</taxon>
        <taxon>Desulfobacteraceae</taxon>
        <taxon>Desulfobotulus</taxon>
    </lineage>
</organism>
<protein>
    <submittedName>
        <fullName evidence="1">Uncharacterized protein</fullName>
    </submittedName>
</protein>
<dbReference type="AlphaFoldDB" id="A0A562QY65"/>
<accession>A0A562QY65</accession>
<dbReference type="EMBL" id="VLLC01000069">
    <property type="protein sequence ID" value="TWI61742.1"/>
    <property type="molecule type" value="Genomic_DNA"/>
</dbReference>
<dbReference type="Proteomes" id="UP000318307">
    <property type="component" value="Unassembled WGS sequence"/>
</dbReference>
<comment type="caution">
    <text evidence="1">The sequence shown here is derived from an EMBL/GenBank/DDBJ whole genome shotgun (WGS) entry which is preliminary data.</text>
</comment>
<evidence type="ECO:0000313" key="1">
    <source>
        <dbReference type="EMBL" id="TWI61742.1"/>
    </source>
</evidence>
<proteinExistence type="predicted"/>
<sequence length="156" mass="17809">MLDWPFLFFVVLVVLIFMTKEQLKGLINRSNLKITWGDRSIELNELADNVDQDLDPIKERLDLLEEQLKSMGYAESNEPEEEVKQPTPAEVEKVVNVALKNPKYKYRTVNGIAKEAKIPKVTAQKILGTNPNVRVIKARDGRELYATSNKPGQQDK</sequence>
<name>A0A562QY65_9BACT</name>
<gene>
    <name evidence="1" type="ORF">LZ24_03420</name>
</gene>
<evidence type="ECO:0000313" key="2">
    <source>
        <dbReference type="Proteomes" id="UP000318307"/>
    </source>
</evidence>
<keyword evidence="2" id="KW-1185">Reference proteome</keyword>